<dbReference type="GO" id="GO:0006099">
    <property type="term" value="P:tricarboxylic acid cycle"/>
    <property type="evidence" value="ECO:0007669"/>
    <property type="project" value="TreeGrafter"/>
</dbReference>
<accession>A0A916TJZ8</accession>
<reference evidence="5" key="1">
    <citation type="journal article" date="2014" name="Int. J. Syst. Evol. Microbiol.">
        <title>Complete genome sequence of Corynebacterium casei LMG S-19264T (=DSM 44701T), isolated from a smear-ripened cheese.</title>
        <authorList>
            <consortium name="US DOE Joint Genome Institute (JGI-PGF)"/>
            <person name="Walter F."/>
            <person name="Albersmeier A."/>
            <person name="Kalinowski J."/>
            <person name="Ruckert C."/>
        </authorList>
    </citation>
    <scope>NUCLEOTIDE SEQUENCE</scope>
    <source>
        <strain evidence="5">CGMCC 1.12827</strain>
    </source>
</reference>
<evidence type="ECO:0000256" key="2">
    <source>
        <dbReference type="ARBA" id="ARBA00023002"/>
    </source>
</evidence>
<dbReference type="EMBL" id="BMGC01000053">
    <property type="protein sequence ID" value="GGB47026.1"/>
    <property type="molecule type" value="Genomic_DNA"/>
</dbReference>
<sequence>MTVGGLTSGDELTIGVLEGDGIGPEIVPATTRVTELALDAVGITPIWVRLPIGRAAIEKVGDPIPESTLHALDELDLWILGPHDSANYPAQWRGRLTPGAVIRKRYDLYANIRPAFAFGGTHPTVADMDLVVVRENSEGLYADRNMARGSGEFMPTPDVALAVGLITRAASERIAHRAFELARRRRRRVTVVHKANVLTMTTGLFRDVCREVAAQYPDVQVDEQHVDAMAALLVRRGGDFDVVVTENLFGDILSDLAAELAGSLGIAASINASDSVAMAQAAHGAAPDIAGLGVANPVALMASTAMLLDWSAHRHGDQRHADAAQRLRGAVGAVLSSGVCTRDLGGGVGTDDFTDAVAQHLTGG</sequence>
<dbReference type="SMART" id="SM01329">
    <property type="entry name" value="Iso_dh"/>
    <property type="match status" value="1"/>
</dbReference>
<protein>
    <submittedName>
        <fullName evidence="5">3-isopropylmalate dehydrogenase</fullName>
    </submittedName>
</protein>
<dbReference type="RefSeq" id="WP_188588721.1">
    <property type="nucleotide sequence ID" value="NZ_BMGC01000053.1"/>
</dbReference>
<evidence type="ECO:0000256" key="1">
    <source>
        <dbReference type="ARBA" id="ARBA00007769"/>
    </source>
</evidence>
<dbReference type="GO" id="GO:0000287">
    <property type="term" value="F:magnesium ion binding"/>
    <property type="evidence" value="ECO:0007669"/>
    <property type="project" value="InterPro"/>
</dbReference>
<gene>
    <name evidence="5" type="ORF">GCM10011489_37830</name>
</gene>
<dbReference type="InterPro" id="IPR024084">
    <property type="entry name" value="IsoPropMal-DH-like_dom"/>
</dbReference>
<proteinExistence type="inferred from homology"/>
<dbReference type="SUPFAM" id="SSF53659">
    <property type="entry name" value="Isocitrate/Isopropylmalate dehydrogenase-like"/>
    <property type="match status" value="1"/>
</dbReference>
<reference evidence="5" key="2">
    <citation type="submission" date="2020-09" db="EMBL/GenBank/DDBJ databases">
        <authorList>
            <person name="Sun Q."/>
            <person name="Zhou Y."/>
        </authorList>
    </citation>
    <scope>NUCLEOTIDE SEQUENCE</scope>
    <source>
        <strain evidence="5">CGMCC 1.12827</strain>
    </source>
</reference>
<dbReference type="GO" id="GO:0051287">
    <property type="term" value="F:NAD binding"/>
    <property type="evidence" value="ECO:0007669"/>
    <property type="project" value="InterPro"/>
</dbReference>
<dbReference type="Pfam" id="PF00180">
    <property type="entry name" value="Iso_dh"/>
    <property type="match status" value="1"/>
</dbReference>
<keyword evidence="3" id="KW-0464">Manganese</keyword>
<dbReference type="AlphaFoldDB" id="A0A916TJZ8"/>
<dbReference type="GO" id="GO:0004449">
    <property type="term" value="F:isocitrate dehydrogenase (NAD+) activity"/>
    <property type="evidence" value="ECO:0007669"/>
    <property type="project" value="TreeGrafter"/>
</dbReference>
<organism evidence="5 6">
    <name type="scientific">Gordonia jinhuaensis</name>
    <dbReference type="NCBI Taxonomy" id="1517702"/>
    <lineage>
        <taxon>Bacteria</taxon>
        <taxon>Bacillati</taxon>
        <taxon>Actinomycetota</taxon>
        <taxon>Actinomycetes</taxon>
        <taxon>Mycobacteriales</taxon>
        <taxon>Gordoniaceae</taxon>
        <taxon>Gordonia</taxon>
    </lineage>
</organism>
<dbReference type="PANTHER" id="PTHR11835">
    <property type="entry name" value="DECARBOXYLATING DEHYDROGENASES-ISOCITRATE, ISOPROPYLMALATE, TARTRATE"/>
    <property type="match status" value="1"/>
</dbReference>
<dbReference type="InterPro" id="IPR019818">
    <property type="entry name" value="IsoCit/isopropylmalate_DH_CS"/>
</dbReference>
<evidence type="ECO:0000256" key="3">
    <source>
        <dbReference type="ARBA" id="ARBA00023211"/>
    </source>
</evidence>
<keyword evidence="6" id="KW-1185">Reference proteome</keyword>
<evidence type="ECO:0000313" key="5">
    <source>
        <dbReference type="EMBL" id="GGB47026.1"/>
    </source>
</evidence>
<dbReference type="PANTHER" id="PTHR11835:SF34">
    <property type="entry name" value="ISOCITRATE DEHYDROGENASE [NAD] SUBUNIT ALPHA, MITOCHONDRIAL"/>
    <property type="match status" value="1"/>
</dbReference>
<dbReference type="Gene3D" id="3.40.718.10">
    <property type="entry name" value="Isopropylmalate Dehydrogenase"/>
    <property type="match status" value="1"/>
</dbReference>
<evidence type="ECO:0000313" key="6">
    <source>
        <dbReference type="Proteomes" id="UP000621454"/>
    </source>
</evidence>
<evidence type="ECO:0000259" key="4">
    <source>
        <dbReference type="SMART" id="SM01329"/>
    </source>
</evidence>
<dbReference type="PROSITE" id="PS00470">
    <property type="entry name" value="IDH_IMDH"/>
    <property type="match status" value="1"/>
</dbReference>
<dbReference type="Proteomes" id="UP000621454">
    <property type="component" value="Unassembled WGS sequence"/>
</dbReference>
<keyword evidence="2" id="KW-0560">Oxidoreductase</keyword>
<name>A0A916TJZ8_9ACTN</name>
<comment type="caution">
    <text evidence="5">The sequence shown here is derived from an EMBL/GenBank/DDBJ whole genome shotgun (WGS) entry which is preliminary data.</text>
</comment>
<comment type="similarity">
    <text evidence="1">Belongs to the isocitrate and isopropylmalate dehydrogenases family.</text>
</comment>
<dbReference type="GO" id="GO:0006102">
    <property type="term" value="P:isocitrate metabolic process"/>
    <property type="evidence" value="ECO:0007669"/>
    <property type="project" value="TreeGrafter"/>
</dbReference>
<feature type="domain" description="Isopropylmalate dehydrogenase-like" evidence="4">
    <location>
        <begin position="13"/>
        <end position="357"/>
    </location>
</feature>